<keyword evidence="2 5" id="KW-0378">Hydrolase</keyword>
<feature type="domain" description="Helicase ATP-binding" evidence="7">
    <location>
        <begin position="145"/>
        <end position="364"/>
    </location>
</feature>
<evidence type="ECO:0000256" key="3">
    <source>
        <dbReference type="ARBA" id="ARBA00022840"/>
    </source>
</evidence>
<dbReference type="Pfam" id="PF00270">
    <property type="entry name" value="DEAD"/>
    <property type="match status" value="1"/>
</dbReference>
<dbReference type="AlphaFoldDB" id="A0A316YQ61"/>
<evidence type="ECO:0000256" key="1">
    <source>
        <dbReference type="ARBA" id="ARBA00022741"/>
    </source>
</evidence>
<keyword evidence="4 5" id="KW-0694">RNA-binding</keyword>
<feature type="region of interest" description="Disordered" evidence="6">
    <location>
        <begin position="75"/>
        <end position="98"/>
    </location>
</feature>
<dbReference type="EC" id="3.6.4.13" evidence="5"/>
<keyword evidence="1 5" id="KW-0547">Nucleotide-binding</keyword>
<dbReference type="EMBL" id="KZ819635">
    <property type="protein sequence ID" value="PWN91680.1"/>
    <property type="molecule type" value="Genomic_DNA"/>
</dbReference>
<evidence type="ECO:0000259" key="8">
    <source>
        <dbReference type="PROSITE" id="PS51193"/>
    </source>
</evidence>
<dbReference type="GO" id="GO:0003724">
    <property type="term" value="F:RNA helicase activity"/>
    <property type="evidence" value="ECO:0007669"/>
    <property type="project" value="UniProtKB-EC"/>
</dbReference>
<organism evidence="10 11">
    <name type="scientific">Acaromyces ingoldii</name>
    <dbReference type="NCBI Taxonomy" id="215250"/>
    <lineage>
        <taxon>Eukaryota</taxon>
        <taxon>Fungi</taxon>
        <taxon>Dikarya</taxon>
        <taxon>Basidiomycota</taxon>
        <taxon>Ustilaginomycotina</taxon>
        <taxon>Exobasidiomycetes</taxon>
        <taxon>Exobasidiales</taxon>
        <taxon>Cryptobasidiaceae</taxon>
        <taxon>Acaromyces</taxon>
    </lineage>
</organism>
<evidence type="ECO:0000259" key="9">
    <source>
        <dbReference type="PROSITE" id="PS51194"/>
    </source>
</evidence>
<dbReference type="STRING" id="215250.A0A316YQ61"/>
<feature type="compositionally biased region" description="Basic and acidic residues" evidence="6">
    <location>
        <begin position="718"/>
        <end position="727"/>
    </location>
</feature>
<evidence type="ECO:0000256" key="5">
    <source>
        <dbReference type="RuleBase" id="RU365068"/>
    </source>
</evidence>
<feature type="region of interest" description="Disordered" evidence="6">
    <location>
        <begin position="709"/>
        <end position="789"/>
    </location>
</feature>
<feature type="region of interest" description="Disordered" evidence="6">
    <location>
        <begin position="578"/>
        <end position="617"/>
    </location>
</feature>
<comment type="catalytic activity">
    <reaction evidence="5">
        <text>ATP + H2O = ADP + phosphate + H(+)</text>
        <dbReference type="Rhea" id="RHEA:13065"/>
        <dbReference type="ChEBI" id="CHEBI:15377"/>
        <dbReference type="ChEBI" id="CHEBI:15378"/>
        <dbReference type="ChEBI" id="CHEBI:30616"/>
        <dbReference type="ChEBI" id="CHEBI:43474"/>
        <dbReference type="ChEBI" id="CHEBI:456216"/>
        <dbReference type="EC" id="3.6.4.13"/>
    </reaction>
</comment>
<dbReference type="GeneID" id="37043014"/>
<dbReference type="InterPro" id="IPR027417">
    <property type="entry name" value="P-loop_NTPase"/>
</dbReference>
<proteinExistence type="inferred from homology"/>
<dbReference type="SUPFAM" id="SSF52540">
    <property type="entry name" value="P-loop containing nucleoside triphosphate hydrolases"/>
    <property type="match status" value="1"/>
</dbReference>
<keyword evidence="11" id="KW-1185">Reference proteome</keyword>
<dbReference type="Pfam" id="PF00271">
    <property type="entry name" value="Helicase_C"/>
    <property type="match status" value="1"/>
</dbReference>
<dbReference type="PANTHER" id="PTHR24031">
    <property type="entry name" value="RNA HELICASE"/>
    <property type="match status" value="1"/>
</dbReference>
<dbReference type="GO" id="GO:0003723">
    <property type="term" value="F:RNA binding"/>
    <property type="evidence" value="ECO:0007669"/>
    <property type="project" value="UniProtKB-UniRule"/>
</dbReference>
<sequence>MLALRQLARASGRLGRASAAAPLAVSVRGPARASQLLGRLHHLDSYTTGHHASFKTSASQMQAVVKEAEAEAVNREVAREPIGEGSAEAASTEKPPKDESFASLKPYISYPTWKALTVKPFGYKTMSDVQTRVLHLLPELADTKATQEQGRHDLLVKARTGTGKTLAFLVPAIEARLKAHKGVLKGEFTEPFAEMLKKNRPDLSFEALDKHGRTRLGQQFLNNTVGTLVISPTRELATQIATEATKLHEHHDGLSVQLLVGGASRMGQLRQWKKTRPDVVVATPGRIMDLAREESVVRNALSGCQTLILDEADTLLEMGFRDDIQSIISHIPTKEDRLTMLFSATVSRDIRAIARQTLDKNHAFIDCVPEGEDNVHKHIPQFATVLSSAADQIRHLIRVIAHDQLSNPGRSKIIIFAPTTKLTQMLSQVLSHRSIKACLPASSTRMYEIHSKKDQNQRFRTSDMFRKDPTGASVLVTSDVSARGVDYPGTTRVIQVGSAVSTDQYIHRIGRTGRAGKTGRADIILQPFEAGFAASSLRDLPVQDISTDAFKTELAELATRFDEDPTSVVPSEIWNAMQQAPAHDRQRERSSTRGKKSSRAPYASADSGSPNRPSKFQEELTAKLADEKIDGAIEEALAGLEEETVSEVFASLLGYYASRTDELRTTKSAMVDGVKQWAVEAGGLNEPPYVSAAFLSKLGIRLEQRRSGSRFGNFGGDRAGKPWEGRNGKRLGGFESSRGRGGYESSRGRGGYESSRGGAGGFKSRGFDDSGGEGGFRGRAKSDSRDNWA</sequence>
<keyword evidence="3 5" id="KW-0067">ATP-binding</keyword>
<dbReference type="InParanoid" id="A0A316YQ61"/>
<dbReference type="OrthoDB" id="193716at2759"/>
<dbReference type="CDD" id="cd18787">
    <property type="entry name" value="SF2_C_DEAD"/>
    <property type="match status" value="1"/>
</dbReference>
<dbReference type="GO" id="GO:0005524">
    <property type="term" value="F:ATP binding"/>
    <property type="evidence" value="ECO:0007669"/>
    <property type="project" value="UniProtKB-UniRule"/>
</dbReference>
<evidence type="ECO:0000256" key="2">
    <source>
        <dbReference type="ARBA" id="ARBA00022801"/>
    </source>
</evidence>
<dbReference type="PROSITE" id="PS51193">
    <property type="entry name" value="HELICASE_ATP_BIND_2"/>
    <property type="match status" value="1"/>
</dbReference>
<feature type="compositionally biased region" description="Basic and acidic residues" evidence="6">
    <location>
        <begin position="780"/>
        <end position="789"/>
    </location>
</feature>
<dbReference type="SMART" id="SM00490">
    <property type="entry name" value="HELICc"/>
    <property type="match status" value="1"/>
</dbReference>
<reference evidence="10" key="1">
    <citation type="journal article" date="2018" name="Mol. Biol. Evol.">
        <title>Broad Genomic Sampling Reveals a Smut Pathogenic Ancestry of the Fungal Clade Ustilaginomycotina.</title>
        <authorList>
            <person name="Kijpornyongpan T."/>
            <person name="Mondo S.J."/>
            <person name="Barry K."/>
            <person name="Sandor L."/>
            <person name="Lee J."/>
            <person name="Lipzen A."/>
            <person name="Pangilinan J."/>
            <person name="LaButti K."/>
            <person name="Hainaut M."/>
            <person name="Henrissat B."/>
            <person name="Grigoriev I.V."/>
            <person name="Spatafora J.W."/>
            <person name="Aime M.C."/>
        </authorList>
    </citation>
    <scope>NUCLEOTIDE SEQUENCE [LARGE SCALE GENOMIC DNA]</scope>
    <source>
        <strain evidence="10">MCA 4198</strain>
    </source>
</reference>
<evidence type="ECO:0000256" key="4">
    <source>
        <dbReference type="ARBA" id="ARBA00022884"/>
    </source>
</evidence>
<accession>A0A316YQ61</accession>
<feature type="domain" description="Helicase C-terminal" evidence="9">
    <location>
        <begin position="392"/>
        <end position="558"/>
    </location>
</feature>
<dbReference type="SMART" id="SM00487">
    <property type="entry name" value="DEXDc"/>
    <property type="match status" value="1"/>
</dbReference>
<evidence type="ECO:0000259" key="7">
    <source>
        <dbReference type="PROSITE" id="PS51192"/>
    </source>
</evidence>
<dbReference type="InterPro" id="IPR011545">
    <property type="entry name" value="DEAD/DEAH_box_helicase_dom"/>
</dbReference>
<name>A0A316YQ61_9BASI</name>
<feature type="domain" description="Helicase ATP-binding" evidence="8">
    <location>
        <begin position="115"/>
        <end position="386"/>
    </location>
</feature>
<comment type="function">
    <text evidence="5">RNA helicase.</text>
</comment>
<protein>
    <recommendedName>
        <fullName evidence="5">ATP-dependent RNA helicase</fullName>
        <ecNumber evidence="5">3.6.4.13</ecNumber>
    </recommendedName>
</protein>
<comment type="similarity">
    <text evidence="5">Belongs to the DEAD box helicase family.</text>
</comment>
<evidence type="ECO:0000313" key="10">
    <source>
        <dbReference type="EMBL" id="PWN91680.1"/>
    </source>
</evidence>
<dbReference type="InterPro" id="IPR014013">
    <property type="entry name" value="Helic_SF1/SF2_ATP-bd_DinG/Rad3"/>
</dbReference>
<dbReference type="PROSITE" id="PS51194">
    <property type="entry name" value="HELICASE_CTER"/>
    <property type="match status" value="1"/>
</dbReference>
<evidence type="ECO:0000256" key="6">
    <source>
        <dbReference type="SAM" id="MobiDB-lite"/>
    </source>
</evidence>
<dbReference type="Proteomes" id="UP000245768">
    <property type="component" value="Unassembled WGS sequence"/>
</dbReference>
<evidence type="ECO:0000313" key="11">
    <source>
        <dbReference type="Proteomes" id="UP000245768"/>
    </source>
</evidence>
<dbReference type="GO" id="GO:0016787">
    <property type="term" value="F:hydrolase activity"/>
    <property type="evidence" value="ECO:0007669"/>
    <property type="project" value="UniProtKB-KW"/>
</dbReference>
<dbReference type="Gene3D" id="3.40.50.300">
    <property type="entry name" value="P-loop containing nucleotide triphosphate hydrolases"/>
    <property type="match status" value="2"/>
</dbReference>
<dbReference type="PROSITE" id="PS51192">
    <property type="entry name" value="HELICASE_ATP_BIND_1"/>
    <property type="match status" value="1"/>
</dbReference>
<keyword evidence="5" id="KW-0347">Helicase</keyword>
<dbReference type="InterPro" id="IPR014001">
    <property type="entry name" value="Helicase_ATP-bd"/>
</dbReference>
<feature type="compositionally biased region" description="Basic and acidic residues" evidence="6">
    <location>
        <begin position="582"/>
        <end position="591"/>
    </location>
</feature>
<dbReference type="RefSeq" id="XP_025378878.1">
    <property type="nucleotide sequence ID" value="XM_025521098.1"/>
</dbReference>
<comment type="domain">
    <text evidence="5">The Q motif is unique to and characteristic of the DEAD box family of RNA helicases and controls ATP binding and hydrolysis.</text>
</comment>
<dbReference type="InterPro" id="IPR001650">
    <property type="entry name" value="Helicase_C-like"/>
</dbReference>
<gene>
    <name evidence="10" type="ORF">FA10DRAFT_265526</name>
</gene>